<keyword evidence="7" id="KW-1185">Reference proteome</keyword>
<keyword evidence="3 5" id="KW-1133">Transmembrane helix</keyword>
<comment type="caution">
    <text evidence="6">The sequence shown here is derived from an EMBL/GenBank/DDBJ whole genome shotgun (WGS) entry which is preliminary data.</text>
</comment>
<proteinExistence type="predicted"/>
<dbReference type="InterPro" id="IPR023352">
    <property type="entry name" value="MAPEG-like_dom_sf"/>
</dbReference>
<evidence type="ECO:0000313" key="6">
    <source>
        <dbReference type="EMBL" id="TNM36304.1"/>
    </source>
</evidence>
<dbReference type="InterPro" id="IPR001129">
    <property type="entry name" value="Membr-assoc_MAPEG"/>
</dbReference>
<dbReference type="Proteomes" id="UP000313231">
    <property type="component" value="Unassembled WGS sequence"/>
</dbReference>
<feature type="transmembrane region" description="Helical" evidence="5">
    <location>
        <begin position="6"/>
        <end position="25"/>
    </location>
</feature>
<protein>
    <submittedName>
        <fullName evidence="6">MAPEG family protein</fullName>
    </submittedName>
</protein>
<comment type="subcellular location">
    <subcellularLocation>
        <location evidence="1">Membrane</location>
    </subcellularLocation>
</comment>
<dbReference type="PANTHER" id="PTHR35814">
    <property type="match status" value="1"/>
</dbReference>
<evidence type="ECO:0000256" key="4">
    <source>
        <dbReference type="ARBA" id="ARBA00023136"/>
    </source>
</evidence>
<dbReference type="SUPFAM" id="SSF161084">
    <property type="entry name" value="MAPEG domain-like"/>
    <property type="match status" value="1"/>
</dbReference>
<feature type="transmembrane region" description="Helical" evidence="5">
    <location>
        <begin position="62"/>
        <end position="82"/>
    </location>
</feature>
<dbReference type="AlphaFoldDB" id="A0A5C4VK93"/>
<evidence type="ECO:0000256" key="3">
    <source>
        <dbReference type="ARBA" id="ARBA00022989"/>
    </source>
</evidence>
<dbReference type="Gene3D" id="1.20.120.550">
    <property type="entry name" value="Membrane associated eicosanoid/glutathione metabolism-like domain"/>
    <property type="match status" value="1"/>
</dbReference>
<dbReference type="PANTHER" id="PTHR35814:SF1">
    <property type="entry name" value="GLUTATHIONE S-TRANSFERASE-RELATED"/>
    <property type="match status" value="1"/>
</dbReference>
<feature type="transmembrane region" description="Helical" evidence="5">
    <location>
        <begin position="116"/>
        <end position="134"/>
    </location>
</feature>
<keyword evidence="2 5" id="KW-0812">Transmembrane</keyword>
<name>A0A5C4VK93_9ACTN</name>
<accession>A0A5C4VK93</accession>
<dbReference type="GO" id="GO:0016020">
    <property type="term" value="C:membrane"/>
    <property type="evidence" value="ECO:0007669"/>
    <property type="project" value="UniProtKB-SubCell"/>
</dbReference>
<dbReference type="Pfam" id="PF01124">
    <property type="entry name" value="MAPEG"/>
    <property type="match status" value="1"/>
</dbReference>
<organism evidence="6 7">
    <name type="scientific">Nocardioides albidus</name>
    <dbReference type="NCBI Taxonomy" id="1517589"/>
    <lineage>
        <taxon>Bacteria</taxon>
        <taxon>Bacillati</taxon>
        <taxon>Actinomycetota</taxon>
        <taxon>Actinomycetes</taxon>
        <taxon>Propionibacteriales</taxon>
        <taxon>Nocardioidaceae</taxon>
        <taxon>Nocardioides</taxon>
    </lineage>
</organism>
<evidence type="ECO:0000313" key="7">
    <source>
        <dbReference type="Proteomes" id="UP000313231"/>
    </source>
</evidence>
<gene>
    <name evidence="6" type="ORF">FHP29_19270</name>
</gene>
<sequence length="135" mass="14149">MSTGMSTTVITCIALMGILLFVLGANVTRHRAMRGANGPQMPTDPADRLLIAQRAHGNAAEYVPTLVVLLIVCSTLTDGWWLDVLAVVATTARFVHAFGMLRSATLAAHGPVRDSGAMLTYLSGIALGVTALVAM</sequence>
<keyword evidence="4 5" id="KW-0472">Membrane</keyword>
<evidence type="ECO:0000256" key="2">
    <source>
        <dbReference type="ARBA" id="ARBA00022692"/>
    </source>
</evidence>
<evidence type="ECO:0000256" key="5">
    <source>
        <dbReference type="SAM" id="Phobius"/>
    </source>
</evidence>
<reference evidence="6 7" key="1">
    <citation type="journal article" date="2016" name="Int. J. Syst. Evol. Microbiol.">
        <title>Nocardioides albidus sp. nov., an actinobacterium isolated from garden soil.</title>
        <authorList>
            <person name="Singh H."/>
            <person name="Du J."/>
            <person name="Trinh H."/>
            <person name="Won K."/>
            <person name="Yang J.E."/>
            <person name="Yin C."/>
            <person name="Kook M."/>
            <person name="Yi T.H."/>
        </authorList>
    </citation>
    <scope>NUCLEOTIDE SEQUENCE [LARGE SCALE GENOMIC DNA]</scope>
    <source>
        <strain evidence="6 7">CCTCC AB 2015297</strain>
    </source>
</reference>
<dbReference type="EMBL" id="VDMP01000027">
    <property type="protein sequence ID" value="TNM36304.1"/>
    <property type="molecule type" value="Genomic_DNA"/>
</dbReference>
<evidence type="ECO:0000256" key="1">
    <source>
        <dbReference type="ARBA" id="ARBA00004370"/>
    </source>
</evidence>